<evidence type="ECO:0000256" key="2">
    <source>
        <dbReference type="SAM" id="Phobius"/>
    </source>
</evidence>
<keyword evidence="2" id="KW-0812">Transmembrane</keyword>
<dbReference type="EMBL" id="JAKVTW010000003">
    <property type="protein sequence ID" value="MCH4811143.1"/>
    <property type="molecule type" value="Genomic_DNA"/>
</dbReference>
<dbReference type="InterPro" id="IPR007607">
    <property type="entry name" value="BacA/B"/>
</dbReference>
<evidence type="ECO:0000313" key="3">
    <source>
        <dbReference type="EMBL" id="MCH4811143.1"/>
    </source>
</evidence>
<reference evidence="3 4" key="1">
    <citation type="submission" date="2022-03" db="EMBL/GenBank/DDBJ databases">
        <title>Genomic signatures underlying metal tolerance in selected Arctic bacterial isolates.</title>
        <authorList>
            <person name="Thomas F.A."/>
            <person name="Venkatachalam S."/>
            <person name="Krishnan K.P."/>
        </authorList>
    </citation>
    <scope>NUCLEOTIDE SEQUENCE [LARGE SCALE GENOMIC DNA]</scope>
    <source>
        <strain evidence="3 4">HM116</strain>
    </source>
</reference>
<dbReference type="PANTHER" id="PTHR35024">
    <property type="entry name" value="HYPOTHETICAL CYTOSOLIC PROTEIN"/>
    <property type="match status" value="1"/>
</dbReference>
<dbReference type="PANTHER" id="PTHR35024:SF4">
    <property type="entry name" value="POLYMER-FORMING CYTOSKELETAL PROTEIN"/>
    <property type="match status" value="1"/>
</dbReference>
<keyword evidence="4" id="KW-1185">Reference proteome</keyword>
<comment type="caution">
    <text evidence="3">The sequence shown here is derived from an EMBL/GenBank/DDBJ whole genome shotgun (WGS) entry which is preliminary data.</text>
</comment>
<gene>
    <name evidence="3" type="ORF">MLE19_07370</name>
</gene>
<keyword evidence="2" id="KW-0472">Membrane</keyword>
<keyword evidence="2" id="KW-1133">Transmembrane helix</keyword>
<dbReference type="Proteomes" id="UP001320609">
    <property type="component" value="Unassembled WGS sequence"/>
</dbReference>
<evidence type="ECO:0000256" key="1">
    <source>
        <dbReference type="ARBA" id="ARBA00044755"/>
    </source>
</evidence>
<proteinExistence type="inferred from homology"/>
<sequence>MGIQAWFIILGVGAMTLIVLDGKRCKRKQRVSGVSVPPQHLSAVSASPVHSEFHKEISPLEAFTAAEGESVLDHRHQGSRIGVATHIAGRVIADEPVLIKGRVTGTVIAPNHTVTVTSTGYVTSYLEGNRVDIDGHVEGVLKANTKATLLACARIQGVIEAPRLECVAGAWLNVEVAQQAARNRPKVAMVS</sequence>
<organism evidence="3 4">
    <name type="scientific">Vreelandella neptunia</name>
    <dbReference type="NCBI Taxonomy" id="115551"/>
    <lineage>
        <taxon>Bacteria</taxon>
        <taxon>Pseudomonadati</taxon>
        <taxon>Pseudomonadota</taxon>
        <taxon>Gammaproteobacteria</taxon>
        <taxon>Oceanospirillales</taxon>
        <taxon>Halomonadaceae</taxon>
        <taxon>Vreelandella</taxon>
    </lineage>
</organism>
<dbReference type="Pfam" id="PF04519">
    <property type="entry name" value="Bactofilin"/>
    <property type="match status" value="1"/>
</dbReference>
<protein>
    <submittedName>
        <fullName evidence="3">Polymer-forming cytoskeletal protein</fullName>
    </submittedName>
</protein>
<accession>A0ABS9S577</accession>
<feature type="transmembrane region" description="Helical" evidence="2">
    <location>
        <begin position="6"/>
        <end position="22"/>
    </location>
</feature>
<name>A0ABS9S577_9GAMM</name>
<dbReference type="RefSeq" id="WP_240717515.1">
    <property type="nucleotide sequence ID" value="NZ_JAKVTW010000003.1"/>
</dbReference>
<comment type="similarity">
    <text evidence="1">Belongs to the bactofilin family.</text>
</comment>
<evidence type="ECO:0000313" key="4">
    <source>
        <dbReference type="Proteomes" id="UP001320609"/>
    </source>
</evidence>